<dbReference type="InterPro" id="IPR012910">
    <property type="entry name" value="Plug_dom"/>
</dbReference>
<dbReference type="PANTHER" id="PTHR30069">
    <property type="entry name" value="TONB-DEPENDENT OUTER MEMBRANE RECEPTOR"/>
    <property type="match status" value="1"/>
</dbReference>
<dbReference type="GO" id="GO:0044718">
    <property type="term" value="P:siderophore transmembrane transport"/>
    <property type="evidence" value="ECO:0007669"/>
    <property type="project" value="TreeGrafter"/>
</dbReference>
<evidence type="ECO:0000256" key="5">
    <source>
        <dbReference type="ARBA" id="ARBA00022729"/>
    </source>
</evidence>
<dbReference type="EMBL" id="CP021694">
    <property type="protein sequence ID" value="ARX34507.1"/>
    <property type="molecule type" value="Genomic_DNA"/>
</dbReference>
<evidence type="ECO:0000256" key="6">
    <source>
        <dbReference type="ARBA" id="ARBA00023077"/>
    </source>
</evidence>
<comment type="subcellular location">
    <subcellularLocation>
        <location evidence="1 9">Cell outer membrane</location>
        <topology evidence="1 9">Multi-pass membrane protein</topology>
    </subcellularLocation>
</comment>
<evidence type="ECO:0000259" key="14">
    <source>
        <dbReference type="Pfam" id="PF07715"/>
    </source>
</evidence>
<sequence length="749" mass="83398">MKTQLTRKILGSCILFSGIHSLVFAAETEKTVQFSSLKVSSAQKQTPEQKALAKPGAYSAIGEINNLSSVEQALRSTPGTYTQMDASQPGVGVNIRGLSGFGRVNMMIDGVTQTMYSTSPSQYAHGGQPYNQFNSMIDPNFIVQIDISRGQQDGENSINALAGSANFKTIGIDDVLFSNHRWGIRSKAARGTNGLGYNGMVAIAGKQPILNHDGYIGAMFAISGHNIESSYKNGAGFNSHEFATTKDFNQKPHSELAKISFKPNDSHEIELSGRFYTNKFNRRTIESQDYYAKYRYTPLNDLFDSEILLSRSQASQKFAGDSLMSLRNGHAKNISNALVAKNTSRFNYHELDMALTLGTKLMSIDYNREVTAPSSDPWQSQNMIEYNVFAPQGKNDISSLFSQMKFEYDIYTLALNLNYTDYHIKGYKPACDPKAACFPEGAMNVNRHEKAWEPGALFSAQIIPEFEPFISYAHTTRAPNPQEIFFANEGGASMNPFLRSEKADTFQIGFNSYRPDLIVAGDSFRLKALWYHTKVKNYISSDSYNVCKGGKRCKIDGTFTDDDYSGMEYDGNIYLYTNSLDPVTMRGYELQVNYDADVFYTTLSYSNERTSQPTSLAMGDFGQSPASELPKYYATIDAGVRLFDDRSLELGTIIQITGKSRKASAEGFDFDTGTIPMVEQEKIPTVINAYANYQMNKNVSLKFAVHNLMNKNYSNALDRSNSAPIMDEQGQNKQTARGRSFLFGGEIRF</sequence>
<proteinExistence type="inferred from homology"/>
<dbReference type="PROSITE" id="PS01156">
    <property type="entry name" value="TONB_DEPENDENT_REC_2"/>
    <property type="match status" value="1"/>
</dbReference>
<evidence type="ECO:0000256" key="4">
    <source>
        <dbReference type="ARBA" id="ARBA00022692"/>
    </source>
</evidence>
<dbReference type="Gene3D" id="2.170.130.10">
    <property type="entry name" value="TonB-dependent receptor, plug domain"/>
    <property type="match status" value="1"/>
</dbReference>
<evidence type="ECO:0000256" key="11">
    <source>
        <dbReference type="RuleBase" id="RU003357"/>
    </source>
</evidence>
<dbReference type="InterPro" id="IPR010917">
    <property type="entry name" value="TonB_rcpt_CS"/>
</dbReference>
<dbReference type="Pfam" id="PF07715">
    <property type="entry name" value="Plug"/>
    <property type="match status" value="1"/>
</dbReference>
<keyword evidence="15" id="KW-0675">Receptor</keyword>
<comment type="similarity">
    <text evidence="9 11">Belongs to the TonB-dependent receptor family.</text>
</comment>
<dbReference type="Pfam" id="PF00593">
    <property type="entry name" value="TonB_dep_Rec_b-barrel"/>
    <property type="match status" value="1"/>
</dbReference>
<evidence type="ECO:0000259" key="13">
    <source>
        <dbReference type="Pfam" id="PF00593"/>
    </source>
</evidence>
<organism evidence="15 16">
    <name type="scientific">Proteus mirabilis</name>
    <dbReference type="NCBI Taxonomy" id="584"/>
    <lineage>
        <taxon>Bacteria</taxon>
        <taxon>Pseudomonadati</taxon>
        <taxon>Pseudomonadota</taxon>
        <taxon>Gammaproteobacteria</taxon>
        <taxon>Enterobacterales</taxon>
        <taxon>Morganellaceae</taxon>
        <taxon>Proteus</taxon>
    </lineage>
</organism>
<feature type="signal peptide" evidence="12">
    <location>
        <begin position="1"/>
        <end position="25"/>
    </location>
</feature>
<keyword evidence="2 9" id="KW-0813">Transport</keyword>
<reference evidence="15 16" key="1">
    <citation type="submission" date="2017-05" db="EMBL/GenBank/DDBJ databases">
        <title>Whole genome sequencing of Proteus mirabilis AR_0155.</title>
        <authorList>
            <person name="Conlan S."/>
            <person name="Thomas P.J."/>
            <person name="Mullikin J."/>
            <person name="Frank K.M."/>
            <person name="Segre J.A."/>
        </authorList>
    </citation>
    <scope>NUCLEOTIDE SEQUENCE [LARGE SCALE GENOMIC DNA]</scope>
    <source>
        <strain evidence="15 16">AR_0155</strain>
    </source>
</reference>
<evidence type="ECO:0000256" key="3">
    <source>
        <dbReference type="ARBA" id="ARBA00022452"/>
    </source>
</evidence>
<dbReference type="PANTHER" id="PTHR30069:SF50">
    <property type="entry name" value="TONB-DEPENDENT RECEPTOR HI_1217-RELATED"/>
    <property type="match status" value="1"/>
</dbReference>
<dbReference type="AlphaFoldDB" id="A0AAJ1DFV4"/>
<feature type="short sequence motif" description="TonB C-terminal box" evidence="10">
    <location>
        <begin position="732"/>
        <end position="749"/>
    </location>
</feature>
<dbReference type="RefSeq" id="WP_087726473.1">
    <property type="nucleotide sequence ID" value="NZ_BGKS01000008.1"/>
</dbReference>
<protein>
    <submittedName>
        <fullName evidence="15">TonB-dependent receptor</fullName>
    </submittedName>
</protein>
<evidence type="ECO:0000256" key="2">
    <source>
        <dbReference type="ARBA" id="ARBA00022448"/>
    </source>
</evidence>
<keyword evidence="7 9" id="KW-0472">Membrane</keyword>
<feature type="domain" description="TonB-dependent receptor-like beta-barrel" evidence="13">
    <location>
        <begin position="233"/>
        <end position="708"/>
    </location>
</feature>
<evidence type="ECO:0000256" key="1">
    <source>
        <dbReference type="ARBA" id="ARBA00004571"/>
    </source>
</evidence>
<evidence type="ECO:0000256" key="7">
    <source>
        <dbReference type="ARBA" id="ARBA00023136"/>
    </source>
</evidence>
<dbReference type="InterPro" id="IPR000531">
    <property type="entry name" value="Beta-barrel_TonB"/>
</dbReference>
<keyword evidence="4 9" id="KW-0812">Transmembrane</keyword>
<keyword evidence="8 9" id="KW-0998">Cell outer membrane</keyword>
<dbReference type="InterPro" id="IPR039426">
    <property type="entry name" value="TonB-dep_rcpt-like"/>
</dbReference>
<dbReference type="Gene3D" id="2.40.170.20">
    <property type="entry name" value="TonB-dependent receptor, beta-barrel domain"/>
    <property type="match status" value="1"/>
</dbReference>
<evidence type="ECO:0000256" key="10">
    <source>
        <dbReference type="PROSITE-ProRule" id="PRU10144"/>
    </source>
</evidence>
<evidence type="ECO:0000313" key="16">
    <source>
        <dbReference type="Proteomes" id="UP000195540"/>
    </source>
</evidence>
<evidence type="ECO:0000256" key="9">
    <source>
        <dbReference type="PROSITE-ProRule" id="PRU01360"/>
    </source>
</evidence>
<dbReference type="Proteomes" id="UP000195540">
    <property type="component" value="Chromosome"/>
</dbReference>
<evidence type="ECO:0000313" key="15">
    <source>
        <dbReference type="EMBL" id="ARX34507.1"/>
    </source>
</evidence>
<keyword evidence="5 12" id="KW-0732">Signal</keyword>
<keyword evidence="3 9" id="KW-1134">Transmembrane beta strand</keyword>
<gene>
    <name evidence="15" type="ORF">AM402_10265</name>
</gene>
<dbReference type="SUPFAM" id="SSF56935">
    <property type="entry name" value="Porins"/>
    <property type="match status" value="1"/>
</dbReference>
<name>A0AAJ1DFV4_PROMI</name>
<dbReference type="InterPro" id="IPR037066">
    <property type="entry name" value="Plug_dom_sf"/>
</dbReference>
<keyword evidence="6 11" id="KW-0798">TonB box</keyword>
<evidence type="ECO:0000256" key="8">
    <source>
        <dbReference type="ARBA" id="ARBA00023237"/>
    </source>
</evidence>
<dbReference type="GO" id="GO:0015344">
    <property type="term" value="F:siderophore uptake transmembrane transporter activity"/>
    <property type="evidence" value="ECO:0007669"/>
    <property type="project" value="TreeGrafter"/>
</dbReference>
<accession>A0AAJ1DFV4</accession>
<feature type="chain" id="PRO_5044168365" evidence="12">
    <location>
        <begin position="26"/>
        <end position="749"/>
    </location>
</feature>
<dbReference type="InterPro" id="IPR036942">
    <property type="entry name" value="Beta-barrel_TonB_sf"/>
</dbReference>
<dbReference type="GO" id="GO:0009279">
    <property type="term" value="C:cell outer membrane"/>
    <property type="evidence" value="ECO:0007669"/>
    <property type="project" value="UniProtKB-SubCell"/>
</dbReference>
<feature type="domain" description="TonB-dependent receptor plug" evidence="14">
    <location>
        <begin position="66"/>
        <end position="163"/>
    </location>
</feature>
<evidence type="ECO:0000256" key="12">
    <source>
        <dbReference type="SAM" id="SignalP"/>
    </source>
</evidence>
<dbReference type="PROSITE" id="PS52016">
    <property type="entry name" value="TONB_DEPENDENT_REC_3"/>
    <property type="match status" value="1"/>
</dbReference>